<evidence type="ECO:0000256" key="1">
    <source>
        <dbReference type="SAM" id="Coils"/>
    </source>
</evidence>
<keyword evidence="5" id="KW-1185">Reference proteome</keyword>
<accession>A0A2R5GAZ0</accession>
<dbReference type="EMBL" id="BEYU01000040">
    <property type="protein sequence ID" value="GBG28170.1"/>
    <property type="molecule type" value="Genomic_DNA"/>
</dbReference>
<dbReference type="PANTHER" id="PTHR12480:SF22">
    <property type="entry name" value="JMJC DOMAIN-CONTAINING PROTEIN"/>
    <property type="match status" value="1"/>
</dbReference>
<dbReference type="GO" id="GO:0008168">
    <property type="term" value="F:methyltransferase activity"/>
    <property type="evidence" value="ECO:0007669"/>
    <property type="project" value="UniProtKB-KW"/>
</dbReference>
<dbReference type="PANTHER" id="PTHR12480">
    <property type="entry name" value="ARGININE DEMETHYLASE AND LYSYL-HYDROXYLASE JMJD"/>
    <property type="match status" value="1"/>
</dbReference>
<proteinExistence type="predicted"/>
<dbReference type="SUPFAM" id="SSF51197">
    <property type="entry name" value="Clavaminate synthase-like"/>
    <property type="match status" value="1"/>
</dbReference>
<dbReference type="PROSITE" id="PS51184">
    <property type="entry name" value="JMJC"/>
    <property type="match status" value="1"/>
</dbReference>
<dbReference type="AlphaFoldDB" id="A0A2R5GAZ0"/>
<keyword evidence="4" id="KW-0489">Methyltransferase</keyword>
<reference evidence="4 5" key="1">
    <citation type="submission" date="2017-12" db="EMBL/GenBank/DDBJ databases">
        <title>Sequencing, de novo assembly and annotation of complete genome of a new Thraustochytrid species, strain FCC1311.</title>
        <authorList>
            <person name="Sedici K."/>
            <person name="Godart F."/>
            <person name="Aiese Cigliano R."/>
            <person name="Sanseverino W."/>
            <person name="Barakat M."/>
            <person name="Ortet P."/>
            <person name="Marechal E."/>
            <person name="Cagnac O."/>
            <person name="Amato A."/>
        </authorList>
    </citation>
    <scope>NUCLEOTIDE SEQUENCE [LARGE SCALE GENOMIC DNA]</scope>
</reference>
<dbReference type="OrthoDB" id="66903at2759"/>
<dbReference type="Pfam" id="PF02373">
    <property type="entry name" value="JmjC"/>
    <property type="match status" value="1"/>
</dbReference>
<organism evidence="4 5">
    <name type="scientific">Hondaea fermentalgiana</name>
    <dbReference type="NCBI Taxonomy" id="2315210"/>
    <lineage>
        <taxon>Eukaryota</taxon>
        <taxon>Sar</taxon>
        <taxon>Stramenopiles</taxon>
        <taxon>Bigyra</taxon>
        <taxon>Labyrinthulomycetes</taxon>
        <taxon>Thraustochytrida</taxon>
        <taxon>Thraustochytriidae</taxon>
        <taxon>Hondaea</taxon>
    </lineage>
</organism>
<evidence type="ECO:0000313" key="4">
    <source>
        <dbReference type="EMBL" id="GBG28170.1"/>
    </source>
</evidence>
<feature type="domain" description="JmjC" evidence="3">
    <location>
        <begin position="276"/>
        <end position="438"/>
    </location>
</feature>
<feature type="coiled-coil region" evidence="1">
    <location>
        <begin position="139"/>
        <end position="166"/>
    </location>
</feature>
<keyword evidence="1" id="KW-0175">Coiled coil</keyword>
<sequence>MSARSGSVMLVALALARLAIWLGFATLLAVAKDDVVRVKSAAEEAACEDRDPVAWQSVRVDDGSELRVPIGESPAQAVAEALELCADLRVDGDQCDMLVATIWEKAVISNLQHLAAPHRDTSILEQDIVQEQRALKAELHHARDRLARALRSKRELESRLAHARRAAEPTLSAAQARIIPMPVRDAANLSVSEFHTSFVSPGIPVILRGLDALFESFASPEAIREKCSLKGVRLKRVSDNATSWAKLERVATVDVDTFFSTLEGSDLYLHDEPIERICPELLSSFRVPAYFAEDLLQRVPSWLSPFWANFRDYWPSVFVSGSNSGSGLHADWCSSSAWMAVTHGQKHWRIVPQHMRNLLAEDVMNPGTFHESLFLAEPQTTLPAVDIFDALVGPGDVIFIPSGAPHQVQNRGVTVAVAMNMVLREDLPVFMSALADQAAVSPHSTHAQLLPVLARLQREASIMAPLGTSSEADNGEASVSLDQFKSPTS</sequence>
<dbReference type="GO" id="GO:0106140">
    <property type="term" value="F:P-TEFb complex binding"/>
    <property type="evidence" value="ECO:0007669"/>
    <property type="project" value="TreeGrafter"/>
</dbReference>
<dbReference type="GO" id="GO:0032259">
    <property type="term" value="P:methylation"/>
    <property type="evidence" value="ECO:0007669"/>
    <property type="project" value="UniProtKB-KW"/>
</dbReference>
<name>A0A2R5GAZ0_9STRA</name>
<dbReference type="InterPro" id="IPR003347">
    <property type="entry name" value="JmjC_dom"/>
</dbReference>
<evidence type="ECO:0000313" key="5">
    <source>
        <dbReference type="Proteomes" id="UP000241890"/>
    </source>
</evidence>
<feature type="region of interest" description="Disordered" evidence="2">
    <location>
        <begin position="466"/>
        <end position="489"/>
    </location>
</feature>
<feature type="compositionally biased region" description="Polar residues" evidence="2">
    <location>
        <begin position="480"/>
        <end position="489"/>
    </location>
</feature>
<evidence type="ECO:0000256" key="2">
    <source>
        <dbReference type="SAM" id="MobiDB-lite"/>
    </source>
</evidence>
<dbReference type="InParanoid" id="A0A2R5GAZ0"/>
<dbReference type="SMART" id="SM00558">
    <property type="entry name" value="JmjC"/>
    <property type="match status" value="1"/>
</dbReference>
<comment type="caution">
    <text evidence="4">The sequence shown here is derived from an EMBL/GenBank/DDBJ whole genome shotgun (WGS) entry which is preliminary data.</text>
</comment>
<evidence type="ECO:0000259" key="3">
    <source>
        <dbReference type="PROSITE" id="PS51184"/>
    </source>
</evidence>
<dbReference type="GO" id="GO:0033749">
    <property type="term" value="F:histone H4R3 demethylase activity"/>
    <property type="evidence" value="ECO:0007669"/>
    <property type="project" value="TreeGrafter"/>
</dbReference>
<dbReference type="Gene3D" id="2.60.120.650">
    <property type="entry name" value="Cupin"/>
    <property type="match status" value="1"/>
</dbReference>
<dbReference type="InterPro" id="IPR050910">
    <property type="entry name" value="JMJD6_ArgDemeth/LysHydrox"/>
</dbReference>
<protein>
    <submittedName>
        <fullName evidence="4">Bifunctional arginine demethylase and lysyl-hydroxylase JMJD6</fullName>
    </submittedName>
</protein>
<dbReference type="Proteomes" id="UP000241890">
    <property type="component" value="Unassembled WGS sequence"/>
</dbReference>
<keyword evidence="4" id="KW-0808">Transferase</keyword>
<gene>
    <name evidence="4" type="ORF">FCC1311_043932</name>
</gene>
<dbReference type="GO" id="GO:0005737">
    <property type="term" value="C:cytoplasm"/>
    <property type="evidence" value="ECO:0007669"/>
    <property type="project" value="TreeGrafter"/>
</dbReference>
<dbReference type="GO" id="GO:0005634">
    <property type="term" value="C:nucleus"/>
    <property type="evidence" value="ECO:0007669"/>
    <property type="project" value="TreeGrafter"/>
</dbReference>